<comment type="caution">
    <text evidence="16">The sequence shown here is derived from an EMBL/GenBank/DDBJ whole genome shotgun (WGS) entry which is preliminary data.</text>
</comment>
<dbReference type="Pfam" id="PF00593">
    <property type="entry name" value="TonB_dep_Rec_b-barrel"/>
    <property type="match status" value="1"/>
</dbReference>
<evidence type="ECO:0000256" key="7">
    <source>
        <dbReference type="ARBA" id="ARBA00023077"/>
    </source>
</evidence>
<evidence type="ECO:0000259" key="15">
    <source>
        <dbReference type="Pfam" id="PF07715"/>
    </source>
</evidence>
<dbReference type="Gene3D" id="2.40.170.20">
    <property type="entry name" value="TonB-dependent receptor, beta-barrel domain"/>
    <property type="match status" value="1"/>
</dbReference>
<evidence type="ECO:0000256" key="8">
    <source>
        <dbReference type="ARBA" id="ARBA00023136"/>
    </source>
</evidence>
<evidence type="ECO:0000313" key="17">
    <source>
        <dbReference type="Proteomes" id="UP001595616"/>
    </source>
</evidence>
<dbReference type="Gene3D" id="2.60.40.1120">
    <property type="entry name" value="Carboxypeptidase-like, regulatory domain"/>
    <property type="match status" value="1"/>
</dbReference>
<dbReference type="Pfam" id="PF13715">
    <property type="entry name" value="CarbopepD_reg_2"/>
    <property type="match status" value="1"/>
</dbReference>
<organism evidence="16 17">
    <name type="scientific">Lacihabitans lacunae</name>
    <dbReference type="NCBI Taxonomy" id="1028214"/>
    <lineage>
        <taxon>Bacteria</taxon>
        <taxon>Pseudomonadati</taxon>
        <taxon>Bacteroidota</taxon>
        <taxon>Cytophagia</taxon>
        <taxon>Cytophagales</taxon>
        <taxon>Leadbetterellaceae</taxon>
        <taxon>Lacihabitans</taxon>
    </lineage>
</organism>
<evidence type="ECO:0000256" key="3">
    <source>
        <dbReference type="ARBA" id="ARBA00022452"/>
    </source>
</evidence>
<dbReference type="InterPro" id="IPR008969">
    <property type="entry name" value="CarboxyPept-like_regulatory"/>
</dbReference>
<feature type="domain" description="TonB-dependent receptor-like beta-barrel" evidence="13">
    <location>
        <begin position="502"/>
        <end position="1067"/>
    </location>
</feature>
<dbReference type="InterPro" id="IPR039426">
    <property type="entry name" value="TonB-dep_rcpt-like"/>
</dbReference>
<evidence type="ECO:0000256" key="12">
    <source>
        <dbReference type="SAM" id="MobiDB-lite"/>
    </source>
</evidence>
<dbReference type="InterPro" id="IPR012910">
    <property type="entry name" value="Plug_dom"/>
</dbReference>
<evidence type="ECO:0000313" key="16">
    <source>
        <dbReference type="EMBL" id="MFC3810857.1"/>
    </source>
</evidence>
<dbReference type="RefSeq" id="WP_379837331.1">
    <property type="nucleotide sequence ID" value="NZ_JBHRYQ010000001.1"/>
</dbReference>
<comment type="subcellular location">
    <subcellularLocation>
        <location evidence="1 10">Cell outer membrane</location>
        <topology evidence="1 10">Multi-pass membrane protein</topology>
    </subcellularLocation>
</comment>
<dbReference type="NCBIfam" id="TIGR04057">
    <property type="entry name" value="SusC_RagA_signa"/>
    <property type="match status" value="1"/>
</dbReference>
<evidence type="ECO:0000256" key="6">
    <source>
        <dbReference type="ARBA" id="ARBA00023004"/>
    </source>
</evidence>
<dbReference type="SUPFAM" id="SSF56935">
    <property type="entry name" value="Porins"/>
    <property type="match status" value="1"/>
</dbReference>
<dbReference type="InterPro" id="IPR023996">
    <property type="entry name" value="TonB-dep_OMP_SusC/RagA"/>
</dbReference>
<proteinExistence type="inferred from homology"/>
<dbReference type="PROSITE" id="PS52016">
    <property type="entry name" value="TONB_DEPENDENT_REC_3"/>
    <property type="match status" value="1"/>
</dbReference>
<dbReference type="Pfam" id="PF07715">
    <property type="entry name" value="Plug"/>
    <property type="match status" value="1"/>
</dbReference>
<dbReference type="SUPFAM" id="SSF49464">
    <property type="entry name" value="Carboxypeptidase regulatory domain-like"/>
    <property type="match status" value="1"/>
</dbReference>
<evidence type="ECO:0000259" key="14">
    <source>
        <dbReference type="Pfam" id="PF07660"/>
    </source>
</evidence>
<keyword evidence="2 10" id="KW-0813">Transport</keyword>
<feature type="domain" description="Secretin/TonB short N-terminal" evidence="14">
    <location>
        <begin position="70"/>
        <end position="119"/>
    </location>
</feature>
<evidence type="ECO:0000256" key="1">
    <source>
        <dbReference type="ARBA" id="ARBA00004571"/>
    </source>
</evidence>
<comment type="similarity">
    <text evidence="10 11">Belongs to the TonB-dependent receptor family.</text>
</comment>
<keyword evidence="17" id="KW-1185">Reference proteome</keyword>
<keyword evidence="5 10" id="KW-0812">Transmembrane</keyword>
<dbReference type="InterPro" id="IPR036942">
    <property type="entry name" value="Beta-barrel_TonB_sf"/>
</dbReference>
<name>A0ABV7YVH8_9BACT</name>
<sequence>MKKKLQWNGVFLKIMRISITQICLAVMFIGITYAKDLSAQEFLEKRLSLKAEEKTIKTVLSEIESEVKVKFVYSPTAIEANRKVSVNVSNKTLKEVLDSFLDPLQIKYRLTGNKIILRYQKNEKKVSLITNQNTYSSPLFVAKNISGKVSDADNGGGLPGVSVSIKGTSQGTTTNSSGEYTLSVPDNSSVLVFSFVGYLPKEVVVGANTVINVSLGVDNKTLEEVVVVGYGTVKKSDLTGSVSSVKAEQISAYPAGGLTQALQGRAAGVQIQSNNGDPGSSFKIRIRGGSSINASSDPIFVVDGFVGGTLPPPEDIESIEVLKDASATAIYGSRGANGVVMVTTKQGKEGKTRVDFNTSYSFQNEINRLVLLNGQQYTDYMKEVLPNYVSPGENTDWQDQIFKTGAIQNHQLSFSGGNSSIKYYVSGSIFDQNGIIKGTDFNRYSLTNNLSFKVNEKMRIGMNLFAQRTNRNGTRTQEASGGANTAGAVSSAFKFMPNQGIYNADGTYTLALQGDPIDNPFAIVTELQNQTVNDRLQANFSLDYDVFKDLKFRTTFGASINNQRDASFQPTTLNQGRTVGGDATQDGDKNTNVINENYLTYTKTIGGVHNLSVLGGYSFQKFTGESWGARAQSFITNAVSFWNLGSAAVFQAPNSNLSETQLSSYFGRINYGFQDKYLLTFNARYDGSSNFSKNQKWAFFPSGAAAWNIMNEDFMKDVKIFDSWKIRTSYGLTGNQAIGPYQTLARFSSTLAIINGKQVNAVRPTTVANDNLTWETTAQFDIGTDIGFLNNRFNLTFDYYNRVTRNLLFSVPLPQYSGFQTQLKNIGKVENKGFEIGLNSKILTGDFKWNVDVNLSANKNKVLELPDNADIQYGAGPGHMIGLGNTQILRVGEPVGSFYGWVYDGVYQTGDAFLPGGGFETVVGGEKFKDLNGDGKLDANDRQIVGNPNPKFIWGLNSDFKYKNFDLNIFFQGSQGNDLLSFTLLEIESMASPYNSTTRALDRWTPTNTNTDVPKRSLSRTQRVSTRWVYDGSYARLKNLALGYNLPMNKVKINGVNKIRLYGSAQNILTFTKYPGYDPEVNYNSSGSGSNANRNLGLDYGSYPNAKSYTIGLNVGF</sequence>
<dbReference type="InterPro" id="IPR011662">
    <property type="entry name" value="Secretin/TonB_short_N"/>
</dbReference>
<dbReference type="EMBL" id="JBHRYQ010000001">
    <property type="protein sequence ID" value="MFC3810857.1"/>
    <property type="molecule type" value="Genomic_DNA"/>
</dbReference>
<dbReference type="Pfam" id="PF07660">
    <property type="entry name" value="STN"/>
    <property type="match status" value="1"/>
</dbReference>
<evidence type="ECO:0000259" key="13">
    <source>
        <dbReference type="Pfam" id="PF00593"/>
    </source>
</evidence>
<evidence type="ECO:0000256" key="11">
    <source>
        <dbReference type="RuleBase" id="RU003357"/>
    </source>
</evidence>
<keyword evidence="9 10" id="KW-0998">Cell outer membrane</keyword>
<dbReference type="NCBIfam" id="TIGR04056">
    <property type="entry name" value="OMP_RagA_SusC"/>
    <property type="match status" value="1"/>
</dbReference>
<feature type="domain" description="TonB-dependent receptor plug" evidence="15">
    <location>
        <begin position="235"/>
        <end position="339"/>
    </location>
</feature>
<dbReference type="Proteomes" id="UP001595616">
    <property type="component" value="Unassembled WGS sequence"/>
</dbReference>
<feature type="region of interest" description="Disordered" evidence="12">
    <location>
        <begin position="568"/>
        <end position="587"/>
    </location>
</feature>
<feature type="compositionally biased region" description="Polar residues" evidence="12">
    <location>
        <begin position="568"/>
        <end position="577"/>
    </location>
</feature>
<keyword evidence="4" id="KW-0410">Iron transport</keyword>
<keyword evidence="6" id="KW-0408">Iron</keyword>
<dbReference type="InterPro" id="IPR000531">
    <property type="entry name" value="Beta-barrel_TonB"/>
</dbReference>
<protein>
    <submittedName>
        <fullName evidence="16">TonB-dependent receptor</fullName>
    </submittedName>
</protein>
<dbReference type="Gene3D" id="2.170.130.10">
    <property type="entry name" value="TonB-dependent receptor, plug domain"/>
    <property type="match status" value="1"/>
</dbReference>
<accession>A0ABV7YVH8</accession>
<dbReference type="Gene3D" id="3.55.50.30">
    <property type="match status" value="1"/>
</dbReference>
<evidence type="ECO:0000256" key="10">
    <source>
        <dbReference type="PROSITE-ProRule" id="PRU01360"/>
    </source>
</evidence>
<dbReference type="InterPro" id="IPR023997">
    <property type="entry name" value="TonB-dep_OMP_SusC/RagA_CS"/>
</dbReference>
<keyword evidence="7 11" id="KW-0798">TonB box</keyword>
<evidence type="ECO:0000256" key="4">
    <source>
        <dbReference type="ARBA" id="ARBA00022496"/>
    </source>
</evidence>
<keyword evidence="8 10" id="KW-0472">Membrane</keyword>
<evidence type="ECO:0000256" key="5">
    <source>
        <dbReference type="ARBA" id="ARBA00022692"/>
    </source>
</evidence>
<keyword evidence="4" id="KW-0406">Ion transport</keyword>
<reference evidence="17" key="1">
    <citation type="journal article" date="2019" name="Int. J. Syst. Evol. Microbiol.">
        <title>The Global Catalogue of Microorganisms (GCM) 10K type strain sequencing project: providing services to taxonomists for standard genome sequencing and annotation.</title>
        <authorList>
            <consortium name="The Broad Institute Genomics Platform"/>
            <consortium name="The Broad Institute Genome Sequencing Center for Infectious Disease"/>
            <person name="Wu L."/>
            <person name="Ma J."/>
        </authorList>
    </citation>
    <scope>NUCLEOTIDE SEQUENCE [LARGE SCALE GENOMIC DNA]</scope>
    <source>
        <strain evidence="17">CECT 7956</strain>
    </source>
</reference>
<keyword evidence="16" id="KW-0675">Receptor</keyword>
<gene>
    <name evidence="16" type="ORF">ACFOOI_09350</name>
</gene>
<evidence type="ECO:0000256" key="9">
    <source>
        <dbReference type="ARBA" id="ARBA00023237"/>
    </source>
</evidence>
<keyword evidence="3 10" id="KW-1134">Transmembrane beta strand</keyword>
<evidence type="ECO:0000256" key="2">
    <source>
        <dbReference type="ARBA" id="ARBA00022448"/>
    </source>
</evidence>
<dbReference type="InterPro" id="IPR037066">
    <property type="entry name" value="Plug_dom_sf"/>
</dbReference>